<dbReference type="GO" id="GO:0003847">
    <property type="term" value="F:1-alkyl-2-acetylglycerophosphocholine esterase activity"/>
    <property type="evidence" value="ECO:0007669"/>
    <property type="project" value="TreeGrafter"/>
</dbReference>
<evidence type="ECO:0000256" key="2">
    <source>
        <dbReference type="ARBA" id="ARBA00022963"/>
    </source>
</evidence>
<name>A0AA96WB52_9CYAN</name>
<dbReference type="PANTHER" id="PTHR10272:SF13">
    <property type="entry name" value="POLY(ETHYLENE TEREPHTHALATE) HYDROLASE"/>
    <property type="match status" value="1"/>
</dbReference>
<protein>
    <submittedName>
        <fullName evidence="5">Alpha/beta hydrolase</fullName>
    </submittedName>
</protein>
<reference evidence="5" key="1">
    <citation type="submission" date="2020-05" db="EMBL/GenBank/DDBJ databases">
        <authorList>
            <person name="Zhu T."/>
            <person name="Keshari N."/>
            <person name="Lu X."/>
        </authorList>
    </citation>
    <scope>NUCLEOTIDE SEQUENCE</scope>
    <source>
        <strain evidence="5">NK1-12</strain>
    </source>
</reference>
<feature type="domain" description="DUF1400" evidence="4">
    <location>
        <begin position="43"/>
        <end position="169"/>
    </location>
</feature>
<dbReference type="Gene3D" id="3.40.50.1820">
    <property type="entry name" value="alpha/beta hydrolase"/>
    <property type="match status" value="1"/>
</dbReference>
<dbReference type="InterPro" id="IPR010802">
    <property type="entry name" value="DUF1400"/>
</dbReference>
<keyword evidence="3" id="KW-0443">Lipid metabolism</keyword>
<dbReference type="Pfam" id="PF07176">
    <property type="entry name" value="DUF1400"/>
    <property type="match status" value="1"/>
</dbReference>
<organism evidence="5">
    <name type="scientific">Leptolyngbya sp. NK1-12</name>
    <dbReference type="NCBI Taxonomy" id="2547451"/>
    <lineage>
        <taxon>Bacteria</taxon>
        <taxon>Bacillati</taxon>
        <taxon>Cyanobacteriota</taxon>
        <taxon>Cyanophyceae</taxon>
        <taxon>Leptolyngbyales</taxon>
        <taxon>Leptolyngbyaceae</taxon>
        <taxon>Leptolyngbya group</taxon>
        <taxon>Leptolyngbya</taxon>
    </lineage>
</organism>
<evidence type="ECO:0000256" key="1">
    <source>
        <dbReference type="ARBA" id="ARBA00022801"/>
    </source>
</evidence>
<dbReference type="SUPFAM" id="SSF53474">
    <property type="entry name" value="alpha/beta-Hydrolases"/>
    <property type="match status" value="1"/>
</dbReference>
<dbReference type="EMBL" id="CP053586">
    <property type="protein sequence ID" value="WNZ21799.1"/>
    <property type="molecule type" value="Genomic_DNA"/>
</dbReference>
<proteinExistence type="predicted"/>
<evidence type="ECO:0000313" key="5">
    <source>
        <dbReference type="EMBL" id="WNZ21799.1"/>
    </source>
</evidence>
<keyword evidence="2" id="KW-0442">Lipid degradation</keyword>
<dbReference type="GO" id="GO:0016042">
    <property type="term" value="P:lipid catabolic process"/>
    <property type="evidence" value="ECO:0007669"/>
    <property type="project" value="UniProtKB-KW"/>
</dbReference>
<dbReference type="Pfam" id="PF03403">
    <property type="entry name" value="PAF-AH_p_II"/>
    <property type="match status" value="1"/>
</dbReference>
<dbReference type="AlphaFoldDB" id="A0AA96WB52"/>
<sequence length="568" mass="62928">MHFPASNSFWLPRFNQTRKLKRFGLQTLLGFVCTISLPLPGKAAETVHFSYGLFERSVAVTSLEAYAKDGTVHPDLAFFLGFLTPEVREEFRTALRTSHQLSPVVVSQSFYEPMGEKALGYVGNLIQTGKRQNGLHALRSALILAAAQPGGFTLIDVLRQFPTQDMRIDLRVALNALRQGEAFFQETNAVITGIEQLARQSESASAIEPTDIPDLRQPGGVQFSKQTLILEDKRRNRTYPVDLYLPQTSSSVPASVPVIVLSHGLGSSRADFADVAEHIASYGFAVALPEHIGSNHDLQQAVLAGRASEVFHVREFIDRPLDISFLLDQLEQRNQSEWQGRLNLEQVAAAGHSFGGYTVLVLGGATVDFAHLRQDCQQDSFIDFLNPSLLLQCRALELESSSTAVQQLTQGLQDERVSFIIAFNPVNASIFGPQGLSRVQIPVVIGASGYDPAAPIVPEQAHSFTWLTAPQKYLLLARGGAHIPQLTAMINRILSPSLDPQQLEEEITLFRSNVRALLLAFLQLYLADRTEYERYLEPFNIQTLGDPPFQFSLIRSLSTDQLTQMLEK</sequence>
<evidence type="ECO:0000256" key="3">
    <source>
        <dbReference type="ARBA" id="ARBA00023098"/>
    </source>
</evidence>
<dbReference type="InterPro" id="IPR029058">
    <property type="entry name" value="AB_hydrolase_fold"/>
</dbReference>
<accession>A0AA96WB52</accession>
<evidence type="ECO:0000259" key="4">
    <source>
        <dbReference type="Pfam" id="PF07176"/>
    </source>
</evidence>
<keyword evidence="1 5" id="KW-0378">Hydrolase</keyword>
<gene>
    <name evidence="5" type="ORF">HJG54_02215</name>
</gene>
<dbReference type="RefSeq" id="WP_316433104.1">
    <property type="nucleotide sequence ID" value="NZ_CP053586.1"/>
</dbReference>
<dbReference type="PANTHER" id="PTHR10272">
    <property type="entry name" value="PLATELET-ACTIVATING FACTOR ACETYLHYDROLASE"/>
    <property type="match status" value="1"/>
</dbReference>